<feature type="non-terminal residue" evidence="2">
    <location>
        <position position="1"/>
    </location>
</feature>
<feature type="region of interest" description="Disordered" evidence="1">
    <location>
        <begin position="203"/>
        <end position="236"/>
    </location>
</feature>
<dbReference type="AlphaFoldDB" id="X0YCG3"/>
<feature type="compositionally biased region" description="Low complexity" evidence="1">
    <location>
        <begin position="205"/>
        <end position="214"/>
    </location>
</feature>
<reference evidence="2" key="1">
    <citation type="journal article" date="2014" name="Front. Microbiol.">
        <title>High frequency of phylogenetically diverse reductive dehalogenase-homologous genes in deep subseafloor sedimentary metagenomes.</title>
        <authorList>
            <person name="Kawai M."/>
            <person name="Futagami T."/>
            <person name="Toyoda A."/>
            <person name="Takaki Y."/>
            <person name="Nishi S."/>
            <person name="Hori S."/>
            <person name="Arai W."/>
            <person name="Tsubouchi T."/>
            <person name="Morono Y."/>
            <person name="Uchiyama I."/>
            <person name="Ito T."/>
            <person name="Fujiyama A."/>
            <person name="Inagaki F."/>
            <person name="Takami H."/>
        </authorList>
    </citation>
    <scope>NUCLEOTIDE SEQUENCE</scope>
    <source>
        <strain evidence="2">Expedition CK06-06</strain>
    </source>
</reference>
<organism evidence="2">
    <name type="scientific">marine sediment metagenome</name>
    <dbReference type="NCBI Taxonomy" id="412755"/>
    <lineage>
        <taxon>unclassified sequences</taxon>
        <taxon>metagenomes</taxon>
        <taxon>ecological metagenomes</taxon>
    </lineage>
</organism>
<feature type="non-terminal residue" evidence="2">
    <location>
        <position position="236"/>
    </location>
</feature>
<name>X0YCG3_9ZZZZ</name>
<evidence type="ECO:0000256" key="1">
    <source>
        <dbReference type="SAM" id="MobiDB-lite"/>
    </source>
</evidence>
<proteinExistence type="predicted"/>
<sequence>KAKMDRLLEEKMLQDIKKELVRKNVSDQYIYNYIYPLVTYRGVMMSLKPEEQIDMNKAMENRLPEFEEYLKQKPFLKSLMKTETEELFKAIWISYELFKFKNIQEREKYIIPMLDKILLYHDHEVKDWQEYAEQRGYKPGKTGGWYSIFGQDNLNDDGSPDLEPGNYIGKRKRGCNGKYYIALKDNKGTYWIRQTLLTKHFAQGKKPTVKTSTKSAKKSVKSAKKSVNKKKASKKK</sequence>
<accession>X0YCG3</accession>
<protein>
    <submittedName>
        <fullName evidence="2">Uncharacterized protein</fullName>
    </submittedName>
</protein>
<dbReference type="EMBL" id="BARS01051241">
    <property type="protein sequence ID" value="GAG53544.1"/>
    <property type="molecule type" value="Genomic_DNA"/>
</dbReference>
<comment type="caution">
    <text evidence="2">The sequence shown here is derived from an EMBL/GenBank/DDBJ whole genome shotgun (WGS) entry which is preliminary data.</text>
</comment>
<gene>
    <name evidence="2" type="ORF">S01H1_76362</name>
</gene>
<feature type="compositionally biased region" description="Basic residues" evidence="1">
    <location>
        <begin position="215"/>
        <end position="236"/>
    </location>
</feature>
<evidence type="ECO:0000313" key="2">
    <source>
        <dbReference type="EMBL" id="GAG53544.1"/>
    </source>
</evidence>